<dbReference type="InterPro" id="IPR025110">
    <property type="entry name" value="AMP-bd_C"/>
</dbReference>
<dbReference type="NCBIfam" id="TIGR01733">
    <property type="entry name" value="AA-adenyl-dom"/>
    <property type="match status" value="1"/>
</dbReference>
<proteinExistence type="predicted"/>
<evidence type="ECO:0000259" key="5">
    <source>
        <dbReference type="PROSITE" id="PS50075"/>
    </source>
</evidence>
<comment type="caution">
    <text evidence="6">The sequence shown here is derived from an EMBL/GenBank/DDBJ whole genome shotgun (WGS) entry which is preliminary data.</text>
</comment>
<dbReference type="Gene3D" id="3.40.50.1820">
    <property type="entry name" value="alpha/beta hydrolase"/>
    <property type="match status" value="1"/>
</dbReference>
<gene>
    <name evidence="6" type="ORF">MMA15_02630</name>
</gene>
<dbReference type="CDD" id="cd19543">
    <property type="entry name" value="DCL_NRPS"/>
    <property type="match status" value="1"/>
</dbReference>
<dbReference type="SUPFAM" id="SSF47336">
    <property type="entry name" value="ACP-like"/>
    <property type="match status" value="1"/>
</dbReference>
<organism evidence="6 7">
    <name type="scientific">Streptomyces marispadix</name>
    <dbReference type="NCBI Taxonomy" id="2922868"/>
    <lineage>
        <taxon>Bacteria</taxon>
        <taxon>Bacillati</taxon>
        <taxon>Actinomycetota</taxon>
        <taxon>Actinomycetes</taxon>
        <taxon>Kitasatosporales</taxon>
        <taxon>Streptomycetaceae</taxon>
        <taxon>Streptomyces</taxon>
    </lineage>
</organism>
<feature type="region of interest" description="Disordered" evidence="4">
    <location>
        <begin position="1059"/>
        <end position="1096"/>
    </location>
</feature>
<dbReference type="InterPro" id="IPR000873">
    <property type="entry name" value="AMP-dep_synth/lig_dom"/>
</dbReference>
<accession>A0ABS9SSS3</accession>
<evidence type="ECO:0000256" key="2">
    <source>
        <dbReference type="ARBA" id="ARBA00022450"/>
    </source>
</evidence>
<dbReference type="InterPro" id="IPR020845">
    <property type="entry name" value="AMP-binding_CS"/>
</dbReference>
<dbReference type="InterPro" id="IPR042099">
    <property type="entry name" value="ANL_N_sf"/>
</dbReference>
<dbReference type="InterPro" id="IPR023213">
    <property type="entry name" value="CAT-like_dom_sf"/>
</dbReference>
<dbReference type="InterPro" id="IPR006162">
    <property type="entry name" value="Ppantetheine_attach_site"/>
</dbReference>
<dbReference type="InterPro" id="IPR009081">
    <property type="entry name" value="PP-bd_ACP"/>
</dbReference>
<reference evidence="6" key="1">
    <citation type="submission" date="2022-03" db="EMBL/GenBank/DDBJ databases">
        <authorList>
            <person name="Santos J.D.N."/>
            <person name="Kallscheuer N."/>
            <person name="Jogler C."/>
            <person name="Lage O.M."/>
        </authorList>
    </citation>
    <scope>NUCLEOTIDE SEQUENCE</scope>
    <source>
        <strain evidence="6">M600PL45_2</strain>
    </source>
</reference>
<dbReference type="RefSeq" id="WP_241057309.1">
    <property type="nucleotide sequence ID" value="NZ_JAKWJU010000002.1"/>
</dbReference>
<dbReference type="PROSITE" id="PS50075">
    <property type="entry name" value="CARRIER"/>
    <property type="match status" value="1"/>
</dbReference>
<dbReference type="Pfam" id="PF00668">
    <property type="entry name" value="Condensation"/>
    <property type="match status" value="1"/>
</dbReference>
<dbReference type="Gene3D" id="3.30.300.30">
    <property type="match status" value="1"/>
</dbReference>
<evidence type="ECO:0000256" key="4">
    <source>
        <dbReference type="SAM" id="MobiDB-lite"/>
    </source>
</evidence>
<dbReference type="PANTHER" id="PTHR45527">
    <property type="entry name" value="NONRIBOSOMAL PEPTIDE SYNTHETASE"/>
    <property type="match status" value="1"/>
</dbReference>
<evidence type="ECO:0000313" key="7">
    <source>
        <dbReference type="Proteomes" id="UP001166784"/>
    </source>
</evidence>
<dbReference type="SMART" id="SM00823">
    <property type="entry name" value="PKS_PP"/>
    <property type="match status" value="1"/>
</dbReference>
<sequence length="1096" mass="120625">MKPENLQDVYELTPIQEGMLFHSLFAPSSGVYLEQLSFTLSGHLDPAAFRKAWQDVAARHPILRTGFHWEEVGKSLQAVHRHVDVPVEEHDWRSVAPGEREERYEAFRAEQRRLGFDLRRPPLMRLALIRFEDEQYRFFWSFPHLVMDGWSFGLVLQEFAALYAAACRAEPAGLAPASSYRDYVAWWKQQDTAGAEEFWRRELAGYVPPPALEIGPPAPEPQGPTHSFVPDRSLGSLVRDLDDLARGNRLTLNTLVQGAWLLLLGRYTGRDDVVSGATSTHRPTGLPGAETIVGPMITTTPVRARIDPAERLLPWLRRLQEAMTAAREHADVPLHLFPRWAELPGGQPLFETDLAFENTPPPEMALHGLEITGFSYDGRPHYPLTMVVFPQEELPPRLVHDRRRFPGPVAETLLTHFDNLLGGMAGNPEGTLGEIEPYTPEERIRLLDGGHEPQPVEDDSGVCLHDIFSRQAARTPDAVALVSGTDTLTYRELEERANQLAHRLRELGAGPEERIGLCLERTADLVVGVLGVLKSGAAYVPLDLAQPRERMAYVLADAGASLLVTHGAAADRAPRFDGRTVDLDADAEAIGAHGTTAPAPGTEPSDLAYVIYTSGSTGRPKGVELPHSNVVRLVRGAERLMDLDAGDVWSLCHSYAFDVSVYEMWGAFATGARLVVVPRETVRAPDALHALLADEGVTVFSQTPSAFRPYMQHAIDSEDKQPPLKYVLFAGEYLDVPALAPWFGRFGDDEPRLVNLYGITEVTVHATFHRVTRQDTASGVRSNIGRPLPDLRIRLLDPHLRPVPQGVAGEMYVSGPGVARGYRNLPELTEQRFLPDPFAGGGERMYRSGDLARLLDSGELEVLGRVDDQVKVRGFRVEPGEIAQVLKAHDAVHDALVVAREDRPGDVRLVAYAVVPDAEARQPQAREELTAELLRLARAGLPEYMVPSAAVLLDALPLTANGKVDRRALPAPGTGRTAAGEYVAPRDELEQRIAGVWAELLGVDRVGAYDDFFELGGHSLLATRVTGRLKAALHRDVRVRTLFERPVLAEFAEELKELAEPSAGPAGSGGPELVATPRTSRPRRTAGVKARNSKES</sequence>
<dbReference type="Pfam" id="PF00501">
    <property type="entry name" value="AMP-binding"/>
    <property type="match status" value="1"/>
</dbReference>
<dbReference type="CDD" id="cd17643">
    <property type="entry name" value="A_NRPS_Cytc1-like"/>
    <property type="match status" value="1"/>
</dbReference>
<dbReference type="InterPro" id="IPR036736">
    <property type="entry name" value="ACP-like_sf"/>
</dbReference>
<name>A0ABS9SSS3_9ACTN</name>
<dbReference type="Gene3D" id="3.30.559.10">
    <property type="entry name" value="Chloramphenicol acetyltransferase-like domain"/>
    <property type="match status" value="1"/>
</dbReference>
<dbReference type="PROSITE" id="PS00455">
    <property type="entry name" value="AMP_BINDING"/>
    <property type="match status" value="1"/>
</dbReference>
<dbReference type="SUPFAM" id="SSF52777">
    <property type="entry name" value="CoA-dependent acyltransferases"/>
    <property type="match status" value="2"/>
</dbReference>
<dbReference type="EMBL" id="JAKWJU010000002">
    <property type="protein sequence ID" value="MCH6159350.1"/>
    <property type="molecule type" value="Genomic_DNA"/>
</dbReference>
<dbReference type="SUPFAM" id="SSF56801">
    <property type="entry name" value="Acetyl-CoA synthetase-like"/>
    <property type="match status" value="1"/>
</dbReference>
<dbReference type="Gene3D" id="3.30.559.30">
    <property type="entry name" value="Nonribosomal peptide synthetase, condensation domain"/>
    <property type="match status" value="1"/>
</dbReference>
<evidence type="ECO:0000256" key="1">
    <source>
        <dbReference type="ARBA" id="ARBA00001957"/>
    </source>
</evidence>
<dbReference type="PANTHER" id="PTHR45527:SF1">
    <property type="entry name" value="FATTY ACID SYNTHASE"/>
    <property type="match status" value="1"/>
</dbReference>
<dbReference type="Pfam" id="PF00550">
    <property type="entry name" value="PP-binding"/>
    <property type="match status" value="1"/>
</dbReference>
<reference evidence="6" key="2">
    <citation type="journal article" date="2023" name="Int. J. Syst. Evol. Microbiol.">
        <title>Streptomyces marispadix sp. nov., isolated from marine beach sediment of the Northern Coast of Portugal.</title>
        <authorList>
            <person name="dos Santos J.D.N."/>
            <person name="Vitorino I.R."/>
            <person name="Kallscheuer N."/>
            <person name="Srivastava A."/>
            <person name="Krautwurst S."/>
            <person name="Marz M."/>
            <person name="Jogler C."/>
            <person name="Lobo Da Cunha A."/>
            <person name="Catita J."/>
            <person name="Goncalves H."/>
            <person name="Gonzalez I."/>
            <person name="Reyes F."/>
            <person name="Lage O.M."/>
        </authorList>
    </citation>
    <scope>NUCLEOTIDE SEQUENCE</scope>
    <source>
        <strain evidence="6">M600PL45_2</strain>
    </source>
</reference>
<dbReference type="Proteomes" id="UP001166784">
    <property type="component" value="Unassembled WGS sequence"/>
</dbReference>
<dbReference type="InterPro" id="IPR045851">
    <property type="entry name" value="AMP-bd_C_sf"/>
</dbReference>
<dbReference type="InterPro" id="IPR029058">
    <property type="entry name" value="AB_hydrolase_fold"/>
</dbReference>
<keyword evidence="3" id="KW-0597">Phosphoprotein</keyword>
<dbReference type="PROSITE" id="PS00012">
    <property type="entry name" value="PHOSPHOPANTETHEINE"/>
    <property type="match status" value="1"/>
</dbReference>
<keyword evidence="2" id="KW-0596">Phosphopantetheine</keyword>
<feature type="domain" description="Carrier" evidence="5">
    <location>
        <begin position="984"/>
        <end position="1059"/>
    </location>
</feature>
<evidence type="ECO:0000313" key="6">
    <source>
        <dbReference type="EMBL" id="MCH6159350.1"/>
    </source>
</evidence>
<dbReference type="Gene3D" id="3.40.50.12780">
    <property type="entry name" value="N-terminal domain of ligase-like"/>
    <property type="match status" value="1"/>
</dbReference>
<dbReference type="Pfam" id="PF13193">
    <property type="entry name" value="AMP-binding_C"/>
    <property type="match status" value="1"/>
</dbReference>
<dbReference type="InterPro" id="IPR020806">
    <property type="entry name" value="PKS_PP-bd"/>
</dbReference>
<evidence type="ECO:0000256" key="3">
    <source>
        <dbReference type="ARBA" id="ARBA00022553"/>
    </source>
</evidence>
<comment type="cofactor">
    <cofactor evidence="1">
        <name>pantetheine 4'-phosphate</name>
        <dbReference type="ChEBI" id="CHEBI:47942"/>
    </cofactor>
</comment>
<protein>
    <submittedName>
        <fullName evidence="6">Amino acid adenylation domain-containing protein</fullName>
    </submittedName>
</protein>
<keyword evidence="7" id="KW-1185">Reference proteome</keyword>
<dbReference type="InterPro" id="IPR010071">
    <property type="entry name" value="AA_adenyl_dom"/>
</dbReference>
<dbReference type="InterPro" id="IPR001242">
    <property type="entry name" value="Condensation_dom"/>
</dbReference>